<evidence type="ECO:0000256" key="10">
    <source>
        <dbReference type="PROSITE-ProRule" id="PRU01022"/>
    </source>
</evidence>
<dbReference type="GO" id="GO:0003838">
    <property type="term" value="F:sterol 24-C-methyltransferase activity"/>
    <property type="evidence" value="ECO:0007669"/>
    <property type="project" value="TreeGrafter"/>
</dbReference>
<dbReference type="PROSITE" id="PS51685">
    <property type="entry name" value="SAM_MT_ERG6_SMT"/>
    <property type="match status" value="1"/>
</dbReference>
<feature type="domain" description="SAM-dependent methyltransferase Erg6/SMT-type" evidence="12">
    <location>
        <begin position="84"/>
        <end position="382"/>
    </location>
</feature>
<keyword evidence="2 10" id="KW-0808">Transferase</keyword>
<dbReference type="InterPro" id="IPR013705">
    <property type="entry name" value="Sterol_MeTrfase_C"/>
</dbReference>
<keyword evidence="14" id="KW-1185">Reference proteome</keyword>
<dbReference type="PANTHER" id="PTHR44068:SF1">
    <property type="entry name" value="HYPOTHETICAL LOC100005854"/>
    <property type="match status" value="1"/>
</dbReference>
<evidence type="ECO:0000256" key="7">
    <source>
        <dbReference type="ARBA" id="ARBA00023221"/>
    </source>
</evidence>
<dbReference type="PANTHER" id="PTHR44068">
    <property type="entry name" value="ZGC:194242"/>
    <property type="match status" value="1"/>
</dbReference>
<dbReference type="SUPFAM" id="SSF53335">
    <property type="entry name" value="S-adenosyl-L-methionine-dependent methyltransferases"/>
    <property type="match status" value="1"/>
</dbReference>
<name>A0A194VWN6_CYTMA</name>
<evidence type="ECO:0000313" key="14">
    <source>
        <dbReference type="Proteomes" id="UP000078559"/>
    </source>
</evidence>
<dbReference type="GO" id="GO:0032259">
    <property type="term" value="P:methylation"/>
    <property type="evidence" value="ECO:0007669"/>
    <property type="project" value="UniProtKB-KW"/>
</dbReference>
<dbReference type="InterPro" id="IPR050447">
    <property type="entry name" value="Erg6_SMT_methyltransf"/>
</dbReference>
<keyword evidence="4 11" id="KW-0752">Steroid biosynthesis</keyword>
<evidence type="ECO:0000256" key="4">
    <source>
        <dbReference type="ARBA" id="ARBA00022955"/>
    </source>
</evidence>
<evidence type="ECO:0000259" key="12">
    <source>
        <dbReference type="PROSITE" id="PS51685"/>
    </source>
</evidence>
<organism evidence="13 14">
    <name type="scientific">Cytospora mali</name>
    <name type="common">Apple Valsa canker fungus</name>
    <name type="synonym">Valsa mali</name>
    <dbReference type="NCBI Taxonomy" id="578113"/>
    <lineage>
        <taxon>Eukaryota</taxon>
        <taxon>Fungi</taxon>
        <taxon>Dikarya</taxon>
        <taxon>Ascomycota</taxon>
        <taxon>Pezizomycotina</taxon>
        <taxon>Sordariomycetes</taxon>
        <taxon>Sordariomycetidae</taxon>
        <taxon>Diaporthales</taxon>
        <taxon>Cytosporaceae</taxon>
        <taxon>Cytospora</taxon>
    </lineage>
</organism>
<evidence type="ECO:0000256" key="3">
    <source>
        <dbReference type="ARBA" id="ARBA00022691"/>
    </source>
</evidence>
<keyword evidence="7 11" id="KW-0753">Steroid metabolism</keyword>
<evidence type="ECO:0000256" key="9">
    <source>
        <dbReference type="ARBA" id="ARBA00038188"/>
    </source>
</evidence>
<protein>
    <recommendedName>
        <fullName evidence="11">Sterol 24-C-methyltransferase</fullName>
        <ecNumber evidence="11">2.1.1.-</ecNumber>
    </recommendedName>
    <alternativeName>
        <fullName evidence="11">Delta(24)-sterol C-methyltransferase</fullName>
    </alternativeName>
</protein>
<dbReference type="Proteomes" id="UP000078559">
    <property type="component" value="Chromosome 4"/>
</dbReference>
<evidence type="ECO:0000256" key="6">
    <source>
        <dbReference type="ARBA" id="ARBA00023166"/>
    </source>
</evidence>
<dbReference type="GO" id="GO:0006696">
    <property type="term" value="P:ergosterol biosynthetic process"/>
    <property type="evidence" value="ECO:0007669"/>
    <property type="project" value="TreeGrafter"/>
</dbReference>
<comment type="pathway">
    <text evidence="8">Steroid metabolism; ergosterol biosynthesis.</text>
</comment>
<proteinExistence type="inferred from homology"/>
<evidence type="ECO:0000256" key="8">
    <source>
        <dbReference type="ARBA" id="ARBA00029435"/>
    </source>
</evidence>
<sequence length="384" mass="42673">MDGESAKEAGASSRATSSAFDKILHRGYFESQGALRAILRKDKASHRVAVGEYFQHWDGKDAEHETDVDRRARAQDYAGLSRQYYNLTTDIFEHAWGESFHFCRFAHGESFSQAIARHEHYLAASIGIRSDMRVLDVGCGVGGPAREMVKFTGCHVTGLNISEYQLEHARTYGERDGLSHRLDFVKGDFMSMPFPDASFDAVYAIEATVHAPSHQGVYNEIRRVLKPGGRFGLYEWVMTDDYDNENIDHRRIRLDIEQGYGIATMGKMSDVLVAMDACGLELEVHRDLAVNEDKLDVAPWYWPMGTDMKHAQTVWDVLSLLKKNRWGAILTAGFLGLLEAVGIAPAGTKKTADSMGKGADALVAGGMQGLFTPMFLLVGKRPDV</sequence>
<dbReference type="InterPro" id="IPR030384">
    <property type="entry name" value="MeTrfase_SMT"/>
</dbReference>
<dbReference type="GO" id="GO:0005783">
    <property type="term" value="C:endoplasmic reticulum"/>
    <property type="evidence" value="ECO:0007669"/>
    <property type="project" value="TreeGrafter"/>
</dbReference>
<keyword evidence="1 10" id="KW-0489">Methyltransferase</keyword>
<dbReference type="Gene3D" id="3.40.50.150">
    <property type="entry name" value="Vaccinia Virus protein VP39"/>
    <property type="match status" value="1"/>
</dbReference>
<dbReference type="Pfam" id="PF08498">
    <property type="entry name" value="Sterol_MT_C"/>
    <property type="match status" value="1"/>
</dbReference>
<dbReference type="EC" id="2.1.1.-" evidence="11"/>
<reference evidence="13" key="1">
    <citation type="submission" date="2014-12" db="EMBL/GenBank/DDBJ databases">
        <title>Genome Sequence of Valsa Canker Pathogens Uncovers a Specific Adaption of Colonization on Woody Bark.</title>
        <authorList>
            <person name="Yin Z."/>
            <person name="Liu H."/>
            <person name="Gao X."/>
            <person name="Li Z."/>
            <person name="Song N."/>
            <person name="Ke X."/>
            <person name="Dai Q."/>
            <person name="Wu Y."/>
            <person name="Sun Y."/>
            <person name="Xu J.-R."/>
            <person name="Kang Z.K."/>
            <person name="Wang L."/>
            <person name="Huang L."/>
        </authorList>
    </citation>
    <scope>NUCLEOTIDE SEQUENCE [LARGE SCALE GENOMIC DNA]</scope>
    <source>
        <strain evidence="13">03-8</strain>
    </source>
</reference>
<dbReference type="Pfam" id="PF08241">
    <property type="entry name" value="Methyltransf_11"/>
    <property type="match status" value="1"/>
</dbReference>
<keyword evidence="11" id="KW-0444">Lipid biosynthesis</keyword>
<dbReference type="CDD" id="cd02440">
    <property type="entry name" value="AdoMet_MTases"/>
    <property type="match status" value="1"/>
</dbReference>
<evidence type="ECO:0000256" key="11">
    <source>
        <dbReference type="RuleBase" id="RU362025"/>
    </source>
</evidence>
<evidence type="ECO:0000256" key="2">
    <source>
        <dbReference type="ARBA" id="ARBA00022679"/>
    </source>
</evidence>
<dbReference type="InterPro" id="IPR013216">
    <property type="entry name" value="Methyltransf_11"/>
</dbReference>
<dbReference type="EMBL" id="CM003101">
    <property type="protein sequence ID" value="KUI68646.1"/>
    <property type="molecule type" value="Genomic_DNA"/>
</dbReference>
<accession>A0A194VWN6</accession>
<evidence type="ECO:0000313" key="13">
    <source>
        <dbReference type="EMBL" id="KUI68646.1"/>
    </source>
</evidence>
<comment type="function">
    <text evidence="11">Catalyzes the transfer of methyl groups from S-adenosyl-methionine to the C-24 of sterols.</text>
</comment>
<dbReference type="InterPro" id="IPR029063">
    <property type="entry name" value="SAM-dependent_MTases_sf"/>
</dbReference>
<dbReference type="OrthoDB" id="540004at2759"/>
<keyword evidence="3 10" id="KW-0949">S-adenosyl-L-methionine</keyword>
<keyword evidence="6 11" id="KW-1207">Sterol metabolism</keyword>
<keyword evidence="5 11" id="KW-0756">Sterol biosynthesis</keyword>
<dbReference type="SMR" id="A0A194VWN6"/>
<keyword evidence="11" id="KW-0443">Lipid metabolism</keyword>
<dbReference type="AlphaFoldDB" id="A0A194VWN6"/>
<evidence type="ECO:0000256" key="1">
    <source>
        <dbReference type="ARBA" id="ARBA00022603"/>
    </source>
</evidence>
<gene>
    <name evidence="13" type="ORF">VM1G_03801</name>
</gene>
<evidence type="ECO:0000256" key="5">
    <source>
        <dbReference type="ARBA" id="ARBA00023011"/>
    </source>
</evidence>
<comment type="similarity">
    <text evidence="9 10 11">Belongs to the class I-like SAM-binding methyltransferase superfamily. Erg6/SMT family.</text>
</comment>